<reference evidence="3 4" key="1">
    <citation type="submission" date="2020-08" db="EMBL/GenBank/DDBJ databases">
        <title>Genome public.</title>
        <authorList>
            <person name="Liu C."/>
            <person name="Sun Q."/>
        </authorList>
    </citation>
    <scope>NUCLEOTIDE SEQUENCE [LARGE SCALE GENOMIC DNA]</scope>
    <source>
        <strain evidence="3 4">NSJ-56</strain>
    </source>
</reference>
<dbReference type="RefSeq" id="WP_186975679.1">
    <property type="nucleotide sequence ID" value="NZ_JACOOH010000003.1"/>
</dbReference>
<organism evidence="3 4">
    <name type="scientific">Butyricimonas hominis</name>
    <dbReference type="NCBI Taxonomy" id="2763032"/>
    <lineage>
        <taxon>Bacteria</taxon>
        <taxon>Pseudomonadati</taxon>
        <taxon>Bacteroidota</taxon>
        <taxon>Bacteroidia</taxon>
        <taxon>Bacteroidales</taxon>
        <taxon>Odoribacteraceae</taxon>
        <taxon>Butyricimonas</taxon>
    </lineage>
</organism>
<dbReference type="Pfam" id="PF00041">
    <property type="entry name" value="fn3"/>
    <property type="match status" value="1"/>
</dbReference>
<evidence type="ECO:0000313" key="4">
    <source>
        <dbReference type="Proteomes" id="UP000646484"/>
    </source>
</evidence>
<proteinExistence type="predicted"/>
<feature type="chain" id="PRO_5047523940" evidence="1">
    <location>
        <begin position="25"/>
        <end position="129"/>
    </location>
</feature>
<dbReference type="EMBL" id="JACOOH010000003">
    <property type="protein sequence ID" value="MBC5621057.1"/>
    <property type="molecule type" value="Genomic_DNA"/>
</dbReference>
<sequence length="129" mass="14459">MKKDILKSLLFAFLGLGITTLTFAGASTAITVPDKPGFPLAINIWETGCQIKYRAPKNDGGNPVANYYIEYRNQWNLSWKFRGISKTTEYQFKEMKENTNAQFRVSASNSAGISNPSGISDFITFRGRF</sequence>
<dbReference type="CDD" id="cd00063">
    <property type="entry name" value="FN3"/>
    <property type="match status" value="1"/>
</dbReference>
<evidence type="ECO:0000259" key="2">
    <source>
        <dbReference type="PROSITE" id="PS50853"/>
    </source>
</evidence>
<dbReference type="InterPro" id="IPR036116">
    <property type="entry name" value="FN3_sf"/>
</dbReference>
<dbReference type="SMART" id="SM00060">
    <property type="entry name" value="FN3"/>
    <property type="match status" value="1"/>
</dbReference>
<keyword evidence="1" id="KW-0732">Signal</keyword>
<protein>
    <submittedName>
        <fullName evidence="3">Fibronectin type III domain-containing protein</fullName>
    </submittedName>
</protein>
<evidence type="ECO:0000256" key="1">
    <source>
        <dbReference type="SAM" id="SignalP"/>
    </source>
</evidence>
<dbReference type="SUPFAM" id="SSF49265">
    <property type="entry name" value="Fibronectin type III"/>
    <property type="match status" value="1"/>
</dbReference>
<accession>A0ABR7CZU9</accession>
<dbReference type="InterPro" id="IPR013783">
    <property type="entry name" value="Ig-like_fold"/>
</dbReference>
<feature type="domain" description="Fibronectin type-III" evidence="2">
    <location>
        <begin position="35"/>
        <end position="127"/>
    </location>
</feature>
<dbReference type="Proteomes" id="UP000646484">
    <property type="component" value="Unassembled WGS sequence"/>
</dbReference>
<gene>
    <name evidence="3" type="ORF">H8S64_08100</name>
</gene>
<comment type="caution">
    <text evidence="3">The sequence shown here is derived from an EMBL/GenBank/DDBJ whole genome shotgun (WGS) entry which is preliminary data.</text>
</comment>
<dbReference type="PROSITE" id="PS50853">
    <property type="entry name" value="FN3"/>
    <property type="match status" value="1"/>
</dbReference>
<name>A0ABR7CZU9_9BACT</name>
<dbReference type="Gene3D" id="2.60.40.10">
    <property type="entry name" value="Immunoglobulins"/>
    <property type="match status" value="1"/>
</dbReference>
<keyword evidence="4" id="KW-1185">Reference proteome</keyword>
<dbReference type="InterPro" id="IPR003961">
    <property type="entry name" value="FN3_dom"/>
</dbReference>
<feature type="signal peptide" evidence="1">
    <location>
        <begin position="1"/>
        <end position="24"/>
    </location>
</feature>
<evidence type="ECO:0000313" key="3">
    <source>
        <dbReference type="EMBL" id="MBC5621057.1"/>
    </source>
</evidence>